<dbReference type="Gene3D" id="2.20.28.30">
    <property type="entry name" value="RNA polymerase ii, chain L"/>
    <property type="match status" value="1"/>
</dbReference>
<organism evidence="1 2">
    <name type="scientific">Desulfitobacterium chlororespirans DSM 11544</name>
    <dbReference type="NCBI Taxonomy" id="1121395"/>
    <lineage>
        <taxon>Bacteria</taxon>
        <taxon>Bacillati</taxon>
        <taxon>Bacillota</taxon>
        <taxon>Clostridia</taxon>
        <taxon>Eubacteriales</taxon>
        <taxon>Desulfitobacteriaceae</taxon>
        <taxon>Desulfitobacterium</taxon>
    </lineage>
</organism>
<protein>
    <recommendedName>
        <fullName evidence="3">DUF2726 domain-containing protein</fullName>
    </recommendedName>
</protein>
<accession>A0A1M7TCU3</accession>
<proteinExistence type="predicted"/>
<evidence type="ECO:0000313" key="1">
    <source>
        <dbReference type="EMBL" id="SHN68560.1"/>
    </source>
</evidence>
<dbReference type="AlphaFoldDB" id="A0A1M7TCU3"/>
<evidence type="ECO:0008006" key="3">
    <source>
        <dbReference type="Google" id="ProtNLM"/>
    </source>
</evidence>
<reference evidence="2" key="1">
    <citation type="submission" date="2016-12" db="EMBL/GenBank/DDBJ databases">
        <authorList>
            <person name="Varghese N."/>
            <person name="Submissions S."/>
        </authorList>
    </citation>
    <scope>NUCLEOTIDE SEQUENCE [LARGE SCALE GENOMIC DNA]</scope>
    <source>
        <strain evidence="2">DSM 11544</strain>
    </source>
</reference>
<dbReference type="STRING" id="1121395.SAMN02745215_01805"/>
<dbReference type="RefSeq" id="WP_072772297.1">
    <property type="nucleotide sequence ID" value="NZ_FRDN01000006.1"/>
</dbReference>
<dbReference type="Proteomes" id="UP000184010">
    <property type="component" value="Unassembled WGS sequence"/>
</dbReference>
<evidence type="ECO:0000313" key="2">
    <source>
        <dbReference type="Proteomes" id="UP000184010"/>
    </source>
</evidence>
<dbReference type="Gene3D" id="3.40.960.10">
    <property type="entry name" value="VSR Endonuclease"/>
    <property type="match status" value="1"/>
</dbReference>
<gene>
    <name evidence="1" type="ORF">SAMN02745215_01805</name>
</gene>
<name>A0A1M7TCU3_9FIRM</name>
<dbReference type="EMBL" id="FRDN01000006">
    <property type="protein sequence ID" value="SHN68560.1"/>
    <property type="molecule type" value="Genomic_DNA"/>
</dbReference>
<sequence>MSKKKIVAELRAYFHLEGYELLSADYINAHTKLDIKCNKGHIYQATWNSFQGGRRCFICAHHHIGRCNANSHREFVNRLKDKTNGACVALSDYVNNSKKVLFRNINCGHTFEASPKHVLAGHTCPICGYGRIGDLRKKTHEQYVEEVKSLVEDEYKVLGKYKGDAVHIKFEHVFCGREFSMRAGNFLQGVRCPHCAESKGEKRIYDFLVEHSYNFVREYRDERCKHKSYLPFDFAVFNDKGELKLLIEYDGELHYKVGRWVNAQEKLASIKRSEKIKDEFCSRYGIALLRIPYTQIDEINLILRSAL</sequence>
<keyword evidence="2" id="KW-1185">Reference proteome</keyword>